<comment type="caution">
    <text evidence="2">The sequence shown here is derived from an EMBL/GenBank/DDBJ whole genome shotgun (WGS) entry which is preliminary data.</text>
</comment>
<feature type="region of interest" description="Disordered" evidence="1">
    <location>
        <begin position="1"/>
        <end position="25"/>
    </location>
</feature>
<dbReference type="RefSeq" id="WP_394386527.1">
    <property type="nucleotide sequence ID" value="NZ_JBIGIB010000005.1"/>
</dbReference>
<sequence length="40" mass="4373">MLAAPDDDSAEFMAELQPDPTMPCSTGGEVLWLGFNTEWV</sequence>
<dbReference type="Proteomes" id="UP001606303">
    <property type="component" value="Unassembled WGS sequence"/>
</dbReference>
<keyword evidence="3" id="KW-1185">Reference proteome</keyword>
<reference evidence="2 3" key="1">
    <citation type="submission" date="2024-08" db="EMBL/GenBank/DDBJ databases">
        <authorList>
            <person name="Lu H."/>
        </authorList>
    </citation>
    <scope>NUCLEOTIDE SEQUENCE [LARGE SCALE GENOMIC DNA]</scope>
    <source>
        <strain evidence="2 3">BYS87W</strain>
    </source>
</reference>
<organism evidence="2 3">
    <name type="scientific">Pelomonas baiyunensis</name>
    <dbReference type="NCBI Taxonomy" id="3299026"/>
    <lineage>
        <taxon>Bacteria</taxon>
        <taxon>Pseudomonadati</taxon>
        <taxon>Pseudomonadota</taxon>
        <taxon>Betaproteobacteria</taxon>
        <taxon>Burkholderiales</taxon>
        <taxon>Sphaerotilaceae</taxon>
        <taxon>Roseateles</taxon>
    </lineage>
</organism>
<feature type="compositionally biased region" description="Acidic residues" evidence="1">
    <location>
        <begin position="1"/>
        <end position="10"/>
    </location>
</feature>
<evidence type="ECO:0000313" key="3">
    <source>
        <dbReference type="Proteomes" id="UP001606303"/>
    </source>
</evidence>
<dbReference type="EMBL" id="JBIGIB010000005">
    <property type="protein sequence ID" value="MFG6468386.1"/>
    <property type="molecule type" value="Genomic_DNA"/>
</dbReference>
<protein>
    <submittedName>
        <fullName evidence="2">Uncharacterized protein</fullName>
    </submittedName>
</protein>
<evidence type="ECO:0000256" key="1">
    <source>
        <dbReference type="SAM" id="MobiDB-lite"/>
    </source>
</evidence>
<name>A0ABW7H2W7_9BURK</name>
<proteinExistence type="predicted"/>
<evidence type="ECO:0000313" key="2">
    <source>
        <dbReference type="EMBL" id="MFG6468386.1"/>
    </source>
</evidence>
<gene>
    <name evidence="2" type="ORF">ACG01O_17315</name>
</gene>
<accession>A0ABW7H2W7</accession>